<dbReference type="EMBL" id="JACQWF010000266">
    <property type="protein sequence ID" value="MBI4595896.1"/>
    <property type="molecule type" value="Genomic_DNA"/>
</dbReference>
<proteinExistence type="predicted"/>
<dbReference type="Proteomes" id="UP000772181">
    <property type="component" value="Unassembled WGS sequence"/>
</dbReference>
<evidence type="ECO:0000313" key="2">
    <source>
        <dbReference type="Proteomes" id="UP000772181"/>
    </source>
</evidence>
<evidence type="ECO:0000313" key="1">
    <source>
        <dbReference type="EMBL" id="MBI4595896.1"/>
    </source>
</evidence>
<dbReference type="AlphaFoldDB" id="A0A933GL60"/>
<organism evidence="1 2">
    <name type="scientific">Tectimicrobiota bacterium</name>
    <dbReference type="NCBI Taxonomy" id="2528274"/>
    <lineage>
        <taxon>Bacteria</taxon>
        <taxon>Pseudomonadati</taxon>
        <taxon>Nitrospinota/Tectimicrobiota group</taxon>
        <taxon>Candidatus Tectimicrobiota</taxon>
    </lineage>
</organism>
<comment type="caution">
    <text evidence="1">The sequence shown here is derived from an EMBL/GenBank/DDBJ whole genome shotgun (WGS) entry which is preliminary data.</text>
</comment>
<name>A0A933GL60_UNCTE</name>
<sequence>MQKKILALAILILTLFTHVTVLGESQLKEGANSFIDYMQNHQSIAVLDFIKVFSRVYDYHVEPLRSRGELVFTENPMEINLPKIFGKEAKRVSGTFINQAKPVQLIKAGKRKNITIAIPETIKGYFIKSEDAVELIFDENNTLHISIFFFEVKVDKAEATRKHVKIGIANFPDITREF</sequence>
<protein>
    <submittedName>
        <fullName evidence="1">Uncharacterized protein</fullName>
    </submittedName>
</protein>
<gene>
    <name evidence="1" type="ORF">HY730_05890</name>
</gene>
<reference evidence="1" key="1">
    <citation type="submission" date="2020-07" db="EMBL/GenBank/DDBJ databases">
        <title>Huge and variable diversity of episymbiotic CPR bacteria and DPANN archaea in groundwater ecosystems.</title>
        <authorList>
            <person name="He C.Y."/>
            <person name="Keren R."/>
            <person name="Whittaker M."/>
            <person name="Farag I.F."/>
            <person name="Doudna J."/>
            <person name="Cate J.H.D."/>
            <person name="Banfield J.F."/>
        </authorList>
    </citation>
    <scope>NUCLEOTIDE SEQUENCE</scope>
    <source>
        <strain evidence="1">NC_groundwater_1482_Ag_S-0.65um_47_24</strain>
    </source>
</reference>
<accession>A0A933GL60</accession>